<evidence type="ECO:0000313" key="2">
    <source>
        <dbReference type="Proteomes" id="UP001595886"/>
    </source>
</evidence>
<dbReference type="InterPro" id="IPR010260">
    <property type="entry name" value="AlpA"/>
</dbReference>
<dbReference type="Pfam" id="PF05930">
    <property type="entry name" value="Phage_AlpA"/>
    <property type="match status" value="1"/>
</dbReference>
<organism evidence="1 2">
    <name type="scientific">Dokdonella ginsengisoli</name>
    <dbReference type="NCBI Taxonomy" id="363846"/>
    <lineage>
        <taxon>Bacteria</taxon>
        <taxon>Pseudomonadati</taxon>
        <taxon>Pseudomonadota</taxon>
        <taxon>Gammaproteobacteria</taxon>
        <taxon>Lysobacterales</taxon>
        <taxon>Rhodanobacteraceae</taxon>
        <taxon>Dokdonella</taxon>
    </lineage>
</organism>
<comment type="caution">
    <text evidence="1">The sequence shown here is derived from an EMBL/GenBank/DDBJ whole genome shotgun (WGS) entry which is preliminary data.</text>
</comment>
<name>A0ABV9QZV5_9GAMM</name>
<reference evidence="2" key="1">
    <citation type="journal article" date="2019" name="Int. J. Syst. Evol. Microbiol.">
        <title>The Global Catalogue of Microorganisms (GCM) 10K type strain sequencing project: providing services to taxonomists for standard genome sequencing and annotation.</title>
        <authorList>
            <consortium name="The Broad Institute Genomics Platform"/>
            <consortium name="The Broad Institute Genome Sequencing Center for Infectious Disease"/>
            <person name="Wu L."/>
            <person name="Ma J."/>
        </authorList>
    </citation>
    <scope>NUCLEOTIDE SEQUENCE [LARGE SCALE GENOMIC DNA]</scope>
    <source>
        <strain evidence="2">CCUG 30340</strain>
    </source>
</reference>
<evidence type="ECO:0000313" key="1">
    <source>
        <dbReference type="EMBL" id="MFC4822238.1"/>
    </source>
</evidence>
<keyword evidence="2" id="KW-1185">Reference proteome</keyword>
<protein>
    <submittedName>
        <fullName evidence="1">Helix-turn-helix transcriptional regulator</fullName>
    </submittedName>
</protein>
<sequence length="71" mass="7759">MQDLPATGFLRLPQVLSVIPVSKSTWWAGVRNGRYPQPVRSLGERITAWRAEDVRALIASVSGPGDQQEAA</sequence>
<gene>
    <name evidence="1" type="ORF">ACFO6Q_18065</name>
</gene>
<dbReference type="RefSeq" id="WP_380022519.1">
    <property type="nucleotide sequence ID" value="NZ_JBHSHD010000016.1"/>
</dbReference>
<proteinExistence type="predicted"/>
<accession>A0ABV9QZV5</accession>
<dbReference type="Proteomes" id="UP001595886">
    <property type="component" value="Unassembled WGS sequence"/>
</dbReference>
<dbReference type="EMBL" id="JBHSHD010000016">
    <property type="protein sequence ID" value="MFC4822238.1"/>
    <property type="molecule type" value="Genomic_DNA"/>
</dbReference>